<dbReference type="Proteomes" id="UP001437256">
    <property type="component" value="Unassembled WGS sequence"/>
</dbReference>
<feature type="compositionally biased region" description="Low complexity" evidence="1">
    <location>
        <begin position="903"/>
        <end position="946"/>
    </location>
</feature>
<feature type="compositionally biased region" description="Basic and acidic residues" evidence="1">
    <location>
        <begin position="1084"/>
        <end position="1095"/>
    </location>
</feature>
<feature type="compositionally biased region" description="Polar residues" evidence="1">
    <location>
        <begin position="732"/>
        <end position="744"/>
    </location>
</feature>
<protein>
    <submittedName>
        <fullName evidence="2">Uncharacterized protein</fullName>
    </submittedName>
</protein>
<feature type="compositionally biased region" description="Low complexity" evidence="1">
    <location>
        <begin position="781"/>
        <end position="801"/>
    </location>
</feature>
<feature type="region of interest" description="Disordered" evidence="1">
    <location>
        <begin position="220"/>
        <end position="243"/>
    </location>
</feature>
<keyword evidence="3" id="KW-1185">Reference proteome</keyword>
<feature type="compositionally biased region" description="Polar residues" evidence="1">
    <location>
        <begin position="98"/>
        <end position="112"/>
    </location>
</feature>
<evidence type="ECO:0000313" key="2">
    <source>
        <dbReference type="EMBL" id="KAL0065051.1"/>
    </source>
</evidence>
<feature type="compositionally biased region" description="Polar residues" evidence="1">
    <location>
        <begin position="500"/>
        <end position="510"/>
    </location>
</feature>
<feature type="compositionally biased region" description="Low complexity" evidence="1">
    <location>
        <begin position="1171"/>
        <end position="1182"/>
    </location>
</feature>
<feature type="region of interest" description="Disordered" evidence="1">
    <location>
        <begin position="780"/>
        <end position="806"/>
    </location>
</feature>
<feature type="compositionally biased region" description="Basic and acidic residues" evidence="1">
    <location>
        <begin position="677"/>
        <end position="694"/>
    </location>
</feature>
<feature type="compositionally biased region" description="Polar residues" evidence="1">
    <location>
        <begin position="121"/>
        <end position="145"/>
    </location>
</feature>
<feature type="region of interest" description="Disordered" evidence="1">
    <location>
        <begin position="1158"/>
        <end position="1185"/>
    </location>
</feature>
<evidence type="ECO:0000313" key="3">
    <source>
        <dbReference type="Proteomes" id="UP001437256"/>
    </source>
</evidence>
<feature type="compositionally biased region" description="Polar residues" evidence="1">
    <location>
        <begin position="295"/>
        <end position="308"/>
    </location>
</feature>
<feature type="region of interest" description="Disordered" evidence="1">
    <location>
        <begin position="1076"/>
        <end position="1095"/>
    </location>
</feature>
<feature type="compositionally biased region" description="Polar residues" evidence="1">
    <location>
        <begin position="947"/>
        <end position="973"/>
    </location>
</feature>
<feature type="region of interest" description="Disordered" evidence="1">
    <location>
        <begin position="280"/>
        <end position="308"/>
    </location>
</feature>
<proteinExistence type="predicted"/>
<feature type="compositionally biased region" description="Polar residues" evidence="1">
    <location>
        <begin position="52"/>
        <end position="61"/>
    </location>
</feature>
<dbReference type="EMBL" id="JBBXMP010000052">
    <property type="protein sequence ID" value="KAL0065051.1"/>
    <property type="molecule type" value="Genomic_DNA"/>
</dbReference>
<organism evidence="2 3">
    <name type="scientific">Marasmius tenuissimus</name>
    <dbReference type="NCBI Taxonomy" id="585030"/>
    <lineage>
        <taxon>Eukaryota</taxon>
        <taxon>Fungi</taxon>
        <taxon>Dikarya</taxon>
        <taxon>Basidiomycota</taxon>
        <taxon>Agaricomycotina</taxon>
        <taxon>Agaricomycetes</taxon>
        <taxon>Agaricomycetidae</taxon>
        <taxon>Agaricales</taxon>
        <taxon>Marasmiineae</taxon>
        <taxon>Marasmiaceae</taxon>
        <taxon>Marasmius</taxon>
    </lineage>
</organism>
<feature type="region of interest" description="Disordered" evidence="1">
    <location>
        <begin position="399"/>
        <end position="554"/>
    </location>
</feature>
<reference evidence="2 3" key="1">
    <citation type="submission" date="2024-05" db="EMBL/GenBank/DDBJ databases">
        <title>A draft genome resource for the thread blight pathogen Marasmius tenuissimus strain MS-2.</title>
        <authorList>
            <person name="Yulfo-Soto G.E."/>
            <person name="Baruah I.K."/>
            <person name="Amoako-Attah I."/>
            <person name="Bukari Y."/>
            <person name="Meinhardt L.W."/>
            <person name="Bailey B.A."/>
            <person name="Cohen S.P."/>
        </authorList>
    </citation>
    <scope>NUCLEOTIDE SEQUENCE [LARGE SCALE GENOMIC DNA]</scope>
    <source>
        <strain evidence="2 3">MS-2</strain>
    </source>
</reference>
<comment type="caution">
    <text evidence="2">The sequence shown here is derived from an EMBL/GenBank/DDBJ whole genome shotgun (WGS) entry which is preliminary data.</text>
</comment>
<feature type="compositionally biased region" description="Polar residues" evidence="1">
    <location>
        <begin position="623"/>
        <end position="637"/>
    </location>
</feature>
<feature type="compositionally biased region" description="Low complexity" evidence="1">
    <location>
        <begin position="222"/>
        <end position="243"/>
    </location>
</feature>
<feature type="region of interest" description="Disordered" evidence="1">
    <location>
        <begin position="619"/>
        <end position="746"/>
    </location>
</feature>
<feature type="compositionally biased region" description="Polar residues" evidence="1">
    <location>
        <begin position="413"/>
        <end position="425"/>
    </location>
</feature>
<feature type="compositionally biased region" description="Low complexity" evidence="1">
    <location>
        <begin position="39"/>
        <end position="51"/>
    </location>
</feature>
<gene>
    <name evidence="2" type="ORF">AAF712_007886</name>
</gene>
<feature type="region of interest" description="Disordered" evidence="1">
    <location>
        <begin position="1"/>
        <end position="169"/>
    </location>
</feature>
<sequence length="1290" mass="140211">MLSPNSEPTLDHANEREPATSTARTLNIPKPFGALFGRPSSPSMMPTLTTTHGKMSSSQANDLRENTALARSLSSTETSPESPSRTDTSSISPPNGPDNVSRSSSIMKSRTPSPGPELNSVHLTPSRISQSPTPSIRSHDLQSIPTISSRATSRDSRSTSSGSDSSSDEEEVYFNGLLTHILDDRTFLVGIIAHTEWPDFLALTQTCRGARRAVLDLNENESSLTQSGRSTSRSSQSSARSVQMSAPVRDEVLIGYVEGYSYLARRIKRATARRNALDKLTSRTQPTRAVVSRGRQAQSQSKTSVTNIQKTGKTADFKTAKTIKTSLEEIQLLYISSLTPLHVYPTSALVSLSTSSRTRSSDNLETRFTDVTRKLQALTLAHSKFVLLLRTMADQVEELRSSNSRFKPPARHTNGSPRQMPSDQQMRLDTDSEHEREEDLFDTHTYIRGGTFDHPNLPRGSPHSRVRELVFPAPLAGSSPQSSESRNSQQDASIEPVHSRFTSDSAVTSSRSKHSKAPLSRNTAPSAFRSSPQSPKASSLATPRSSLDSVTASPTKRLSILKAKTPLISPPLPSEPQTLKAYSTGWRRSLLIASVNHQKRVHRRSTLNLRQEPDEFGVEDLTWTPSTPRKRFTTSPAKQPRPLPLSPSGSDTSNTSSANSSRRNSGNYSSENSSPSPERRDSDGAKRKEVESPKKNISFQLEERAAKRLSTLNKLNGSGALTRPGTLKSPHSRITSHPSQTATSPHDLLLATSRLRAPVLRVYVPCSELSRSSSFKEGITPYAASSSSRPASRPSTASLRSEQTSSVQQVEAELMRAGVWEWMRGGEVVVNFGYMPGVFTTVAPKPARPTLSRRQSQTTVRESQIFANFTPSPPGTIPVASPRALRTNVKSNSRAAGRFAEYSGSGSDASSPPSSFRSPTSTPGGTPGPSRVSSSTSITNSASLVSQPSQSTIQARPSSRQSTLDSRQYTSSPVPLRQPAFVQEPSPQQVEATWLIFNGSHLVPYTPSTSDAEALSHEDGLERLAKREESFLPLDDPLALPSPFYYDHILGAEGRLKVRVDSSRIPKPLDSEKVNVTTMSHTRSRSDPSSRDASGEFGSHFHEEFFNLGHSSEDDSGSAGISMSLQTFPALIHSPGGLGGWAKVRRWRWVARATIPSPTTTEVEEPSHPPTTFRTSSTATRSNWLSTGGRASYEKERELKGLIGRGWTGRTWVLEGEGTKEGRDVLLSCLKSSSASLPPAEGVNSTKMEWEIVRAKTDKAGPTAGVLWFRLLTPSAPVGSLDGDDSTIGC</sequence>
<feature type="compositionally biased region" description="Polar residues" evidence="1">
    <location>
        <begin position="520"/>
        <end position="554"/>
    </location>
</feature>
<name>A0ABR2ZTY8_9AGAR</name>
<feature type="region of interest" description="Disordered" evidence="1">
    <location>
        <begin position="867"/>
        <end position="979"/>
    </location>
</feature>
<feature type="compositionally biased region" description="Low complexity" evidence="1">
    <location>
        <begin position="478"/>
        <end position="490"/>
    </location>
</feature>
<feature type="compositionally biased region" description="Basic and acidic residues" evidence="1">
    <location>
        <begin position="426"/>
        <end position="437"/>
    </location>
</feature>
<accession>A0ABR2ZTY8</accession>
<feature type="compositionally biased region" description="Low complexity" evidence="1">
    <location>
        <begin position="71"/>
        <end position="90"/>
    </location>
</feature>
<feature type="compositionally biased region" description="Low complexity" evidence="1">
    <location>
        <begin position="646"/>
        <end position="676"/>
    </location>
</feature>
<feature type="compositionally biased region" description="Basic and acidic residues" evidence="1">
    <location>
        <begin position="9"/>
        <end position="18"/>
    </location>
</feature>
<evidence type="ECO:0000256" key="1">
    <source>
        <dbReference type="SAM" id="MobiDB-lite"/>
    </source>
</evidence>